<proteinExistence type="predicted"/>
<dbReference type="AlphaFoldDB" id="A0AAW0L821"/>
<name>A0AAW0L821_QUESU</name>
<gene>
    <name evidence="1" type="ORF">CFP56_006502</name>
</gene>
<dbReference type="Proteomes" id="UP000237347">
    <property type="component" value="Unassembled WGS sequence"/>
</dbReference>
<evidence type="ECO:0000313" key="2">
    <source>
        <dbReference type="Proteomes" id="UP000237347"/>
    </source>
</evidence>
<sequence>MVSFTYTVTTICKILMKTHCTTTTKLSGNMLRRGALTISMLSNSTTLGGWCRPRRRLRRRKSSTIRLGNKRRGFCLASKPVVQWGVMMGPLRMLKKFIMEMAPNGQLMEAYYSSLIPFLRPHLFPLC</sequence>
<organism evidence="1 2">
    <name type="scientific">Quercus suber</name>
    <name type="common">Cork oak</name>
    <dbReference type="NCBI Taxonomy" id="58331"/>
    <lineage>
        <taxon>Eukaryota</taxon>
        <taxon>Viridiplantae</taxon>
        <taxon>Streptophyta</taxon>
        <taxon>Embryophyta</taxon>
        <taxon>Tracheophyta</taxon>
        <taxon>Spermatophyta</taxon>
        <taxon>Magnoliopsida</taxon>
        <taxon>eudicotyledons</taxon>
        <taxon>Gunneridae</taxon>
        <taxon>Pentapetalae</taxon>
        <taxon>rosids</taxon>
        <taxon>fabids</taxon>
        <taxon>Fagales</taxon>
        <taxon>Fagaceae</taxon>
        <taxon>Quercus</taxon>
    </lineage>
</organism>
<accession>A0AAW0L821</accession>
<keyword evidence="2" id="KW-1185">Reference proteome</keyword>
<evidence type="ECO:0000313" key="1">
    <source>
        <dbReference type="EMBL" id="KAK7847510.1"/>
    </source>
</evidence>
<comment type="caution">
    <text evidence="1">The sequence shown here is derived from an EMBL/GenBank/DDBJ whole genome shotgun (WGS) entry which is preliminary data.</text>
</comment>
<reference evidence="1 2" key="1">
    <citation type="journal article" date="2018" name="Sci. Data">
        <title>The draft genome sequence of cork oak.</title>
        <authorList>
            <person name="Ramos A.M."/>
            <person name="Usie A."/>
            <person name="Barbosa P."/>
            <person name="Barros P.M."/>
            <person name="Capote T."/>
            <person name="Chaves I."/>
            <person name="Simoes F."/>
            <person name="Abreu I."/>
            <person name="Carrasquinho I."/>
            <person name="Faro C."/>
            <person name="Guimaraes J.B."/>
            <person name="Mendonca D."/>
            <person name="Nobrega F."/>
            <person name="Rodrigues L."/>
            <person name="Saibo N.J.M."/>
            <person name="Varela M.C."/>
            <person name="Egas C."/>
            <person name="Matos J."/>
            <person name="Miguel C.M."/>
            <person name="Oliveira M.M."/>
            <person name="Ricardo C.P."/>
            <person name="Goncalves S."/>
        </authorList>
    </citation>
    <scope>NUCLEOTIDE SEQUENCE [LARGE SCALE GENOMIC DNA]</scope>
    <source>
        <strain evidence="2">cv. HL8</strain>
    </source>
</reference>
<protein>
    <submittedName>
        <fullName evidence="1">Uncharacterized protein</fullName>
    </submittedName>
</protein>
<dbReference type="EMBL" id="PKMF04000140">
    <property type="protein sequence ID" value="KAK7847510.1"/>
    <property type="molecule type" value="Genomic_DNA"/>
</dbReference>